<evidence type="ECO:0000313" key="2">
    <source>
        <dbReference type="Proteomes" id="UP001056120"/>
    </source>
</evidence>
<dbReference type="Proteomes" id="UP001056120">
    <property type="component" value="Linkage Group LG16"/>
</dbReference>
<reference evidence="2" key="1">
    <citation type="journal article" date="2022" name="Mol. Ecol. Resour.">
        <title>The genomes of chicory, endive, great burdock and yacon provide insights into Asteraceae palaeo-polyploidization history and plant inulin production.</title>
        <authorList>
            <person name="Fan W."/>
            <person name="Wang S."/>
            <person name="Wang H."/>
            <person name="Wang A."/>
            <person name="Jiang F."/>
            <person name="Liu H."/>
            <person name="Zhao H."/>
            <person name="Xu D."/>
            <person name="Zhang Y."/>
        </authorList>
    </citation>
    <scope>NUCLEOTIDE SEQUENCE [LARGE SCALE GENOMIC DNA]</scope>
    <source>
        <strain evidence="2">cv. Yunnan</strain>
    </source>
</reference>
<organism evidence="1 2">
    <name type="scientific">Smallanthus sonchifolius</name>
    <dbReference type="NCBI Taxonomy" id="185202"/>
    <lineage>
        <taxon>Eukaryota</taxon>
        <taxon>Viridiplantae</taxon>
        <taxon>Streptophyta</taxon>
        <taxon>Embryophyta</taxon>
        <taxon>Tracheophyta</taxon>
        <taxon>Spermatophyta</taxon>
        <taxon>Magnoliopsida</taxon>
        <taxon>eudicotyledons</taxon>
        <taxon>Gunneridae</taxon>
        <taxon>Pentapetalae</taxon>
        <taxon>asterids</taxon>
        <taxon>campanulids</taxon>
        <taxon>Asterales</taxon>
        <taxon>Asteraceae</taxon>
        <taxon>Asteroideae</taxon>
        <taxon>Heliantheae alliance</taxon>
        <taxon>Millerieae</taxon>
        <taxon>Smallanthus</taxon>
    </lineage>
</organism>
<sequence length="106" mass="12263">MTTETVTYRWLAPEMSGSTMLNLSLLTSNMWSVLIRIFAYHEQEMSKEIQDAEEKMRKFAVEIAAASVKHGQVAFAGSLAEFYETQAQWGHEKTTKEHEQMFVKQR</sequence>
<evidence type="ECO:0000313" key="1">
    <source>
        <dbReference type="EMBL" id="KAI3773889.1"/>
    </source>
</evidence>
<comment type="caution">
    <text evidence="1">The sequence shown here is derived from an EMBL/GenBank/DDBJ whole genome shotgun (WGS) entry which is preliminary data.</text>
</comment>
<dbReference type="EMBL" id="CM042033">
    <property type="protein sequence ID" value="KAI3773889.1"/>
    <property type="molecule type" value="Genomic_DNA"/>
</dbReference>
<reference evidence="1 2" key="2">
    <citation type="journal article" date="2022" name="Mol. Ecol. Resour.">
        <title>The genomes of chicory, endive, great burdock and yacon provide insights into Asteraceae paleo-polyploidization history and plant inulin production.</title>
        <authorList>
            <person name="Fan W."/>
            <person name="Wang S."/>
            <person name="Wang H."/>
            <person name="Wang A."/>
            <person name="Jiang F."/>
            <person name="Liu H."/>
            <person name="Zhao H."/>
            <person name="Xu D."/>
            <person name="Zhang Y."/>
        </authorList>
    </citation>
    <scope>NUCLEOTIDE SEQUENCE [LARGE SCALE GENOMIC DNA]</scope>
    <source>
        <strain evidence="2">cv. Yunnan</strain>
        <tissue evidence="1">Leaves</tissue>
    </source>
</reference>
<name>A0ACB9FRA8_9ASTR</name>
<gene>
    <name evidence="1" type="ORF">L1987_48428</name>
</gene>
<proteinExistence type="predicted"/>
<keyword evidence="2" id="KW-1185">Reference proteome</keyword>
<accession>A0ACB9FRA8</accession>
<protein>
    <submittedName>
        <fullName evidence="1">Uncharacterized protein</fullName>
    </submittedName>
</protein>